<dbReference type="Proteomes" id="UP001066276">
    <property type="component" value="Chromosome 6"/>
</dbReference>
<evidence type="ECO:0000256" key="1">
    <source>
        <dbReference type="SAM" id="MobiDB-lite"/>
    </source>
</evidence>
<sequence length="139" mass="14763">MPSDICRSAYKSLALAAAADIQPELLVVSRCGTLSRETGPPLTGQTAPQLKEARPPKPTSYLNLPPDAGIWAREAPLPLVAIWCGKDSSLLNSDIRKPGCAPGMQGTLYRAVLPFSGLPRAGETCVLASQESIDSCHRH</sequence>
<comment type="caution">
    <text evidence="2">The sequence shown here is derived from an EMBL/GenBank/DDBJ whole genome shotgun (WGS) entry which is preliminary data.</text>
</comment>
<proteinExistence type="predicted"/>
<organism evidence="2 3">
    <name type="scientific">Pleurodeles waltl</name>
    <name type="common">Iberian ribbed newt</name>
    <dbReference type="NCBI Taxonomy" id="8319"/>
    <lineage>
        <taxon>Eukaryota</taxon>
        <taxon>Metazoa</taxon>
        <taxon>Chordata</taxon>
        <taxon>Craniata</taxon>
        <taxon>Vertebrata</taxon>
        <taxon>Euteleostomi</taxon>
        <taxon>Amphibia</taxon>
        <taxon>Batrachia</taxon>
        <taxon>Caudata</taxon>
        <taxon>Salamandroidea</taxon>
        <taxon>Salamandridae</taxon>
        <taxon>Pleurodelinae</taxon>
        <taxon>Pleurodeles</taxon>
    </lineage>
</organism>
<gene>
    <name evidence="2" type="ORF">NDU88_002965</name>
</gene>
<feature type="region of interest" description="Disordered" evidence="1">
    <location>
        <begin position="36"/>
        <end position="59"/>
    </location>
</feature>
<dbReference type="AlphaFoldDB" id="A0AAV7QEG6"/>
<protein>
    <submittedName>
        <fullName evidence="2">Uncharacterized protein</fullName>
    </submittedName>
</protein>
<keyword evidence="3" id="KW-1185">Reference proteome</keyword>
<accession>A0AAV7QEG6</accession>
<evidence type="ECO:0000313" key="3">
    <source>
        <dbReference type="Proteomes" id="UP001066276"/>
    </source>
</evidence>
<dbReference type="EMBL" id="JANPWB010000010">
    <property type="protein sequence ID" value="KAJ1136550.1"/>
    <property type="molecule type" value="Genomic_DNA"/>
</dbReference>
<evidence type="ECO:0000313" key="2">
    <source>
        <dbReference type="EMBL" id="KAJ1136550.1"/>
    </source>
</evidence>
<name>A0AAV7QEG6_PLEWA</name>
<reference evidence="2" key="1">
    <citation type="journal article" date="2022" name="bioRxiv">
        <title>Sequencing and chromosome-scale assembly of the giantPleurodeles waltlgenome.</title>
        <authorList>
            <person name="Brown T."/>
            <person name="Elewa A."/>
            <person name="Iarovenko S."/>
            <person name="Subramanian E."/>
            <person name="Araus A.J."/>
            <person name="Petzold A."/>
            <person name="Susuki M."/>
            <person name="Suzuki K.-i.T."/>
            <person name="Hayashi T."/>
            <person name="Toyoda A."/>
            <person name="Oliveira C."/>
            <person name="Osipova E."/>
            <person name="Leigh N.D."/>
            <person name="Simon A."/>
            <person name="Yun M.H."/>
        </authorList>
    </citation>
    <scope>NUCLEOTIDE SEQUENCE</scope>
    <source>
        <strain evidence="2">20211129_DDA</strain>
        <tissue evidence="2">Liver</tissue>
    </source>
</reference>